<sequence>MIQSAELPCLLRPRKLDIRRLLLAHFHWKCLICSLLISFCTIHISYCQIYGPKGIQDLMSQSAPGPCSHGYDLIPMALAGLLYAIYLSECWHYRTLLGIIPRMGASQAKDLASAMRDAVPIVWWKSTSYHYLRRTRRDLTKELDGLEDFAVVRMRFTKGFLFASVEAANEFEEQRTRFFTENEMLDEYMEASNCISNIENILKLSPSSINYTGPLTRTSTMDSHELSMANRQNYVVVPSYSEAILLDPYNSAQLPNSGRSQFNPTSLLRQLFSSPHRSLAAQQQVRQGQYGSTGQHFMLRRAYGEGSPKPLRPSRSATIACFSSNEKIQVPNTATRRHLPRPSTLFDRRQIQFPRSITFSEGIGPRYNSLSNEQPNIGECSDRTPLLQQHLTMEINEQPPQDGEPPPPYEAILNYNPF</sequence>
<dbReference type="GO" id="GO:0016020">
    <property type="term" value="C:membrane"/>
    <property type="evidence" value="ECO:0007669"/>
    <property type="project" value="UniProtKB-SubCell"/>
</dbReference>
<evidence type="ECO:0000256" key="5">
    <source>
        <dbReference type="ARBA" id="ARBA00023136"/>
    </source>
</evidence>
<evidence type="ECO:0000313" key="6">
    <source>
        <dbReference type="Proteomes" id="UP000887561"/>
    </source>
</evidence>
<dbReference type="PANTHER" id="PTHR31893:SF5">
    <property type="entry name" value="TRANSMEMBRANE PROTEIN 151 HOMOLOG"/>
    <property type="match status" value="1"/>
</dbReference>
<reference evidence="7" key="1">
    <citation type="submission" date="2022-11" db="UniProtKB">
        <authorList>
            <consortium name="WormBaseParasite"/>
        </authorList>
    </citation>
    <scope>IDENTIFICATION</scope>
</reference>
<keyword evidence="3" id="KW-0812">Transmembrane</keyword>
<keyword evidence="6" id="KW-1185">Reference proteome</keyword>
<dbReference type="InterPro" id="IPR026767">
    <property type="entry name" value="Tmem151"/>
</dbReference>
<evidence type="ECO:0000313" key="7">
    <source>
        <dbReference type="WBParaSite" id="scaffold5645_cov270.g9802"/>
    </source>
</evidence>
<accession>A0A915MUF8</accession>
<comment type="subcellular location">
    <subcellularLocation>
        <location evidence="1">Membrane</location>
        <topology evidence="1">Multi-pass membrane protein</topology>
    </subcellularLocation>
</comment>
<name>A0A915MUF8_MELJA</name>
<evidence type="ECO:0000256" key="4">
    <source>
        <dbReference type="ARBA" id="ARBA00022989"/>
    </source>
</evidence>
<keyword evidence="4" id="KW-1133">Transmembrane helix</keyword>
<evidence type="ECO:0000256" key="2">
    <source>
        <dbReference type="ARBA" id="ARBA00009583"/>
    </source>
</evidence>
<organism evidence="6 7">
    <name type="scientific">Meloidogyne javanica</name>
    <name type="common">Root-knot nematode worm</name>
    <dbReference type="NCBI Taxonomy" id="6303"/>
    <lineage>
        <taxon>Eukaryota</taxon>
        <taxon>Metazoa</taxon>
        <taxon>Ecdysozoa</taxon>
        <taxon>Nematoda</taxon>
        <taxon>Chromadorea</taxon>
        <taxon>Rhabditida</taxon>
        <taxon>Tylenchina</taxon>
        <taxon>Tylenchomorpha</taxon>
        <taxon>Tylenchoidea</taxon>
        <taxon>Meloidogynidae</taxon>
        <taxon>Meloidogyninae</taxon>
        <taxon>Meloidogyne</taxon>
        <taxon>Meloidogyne incognita group</taxon>
    </lineage>
</organism>
<evidence type="ECO:0000256" key="1">
    <source>
        <dbReference type="ARBA" id="ARBA00004141"/>
    </source>
</evidence>
<evidence type="ECO:0000256" key="3">
    <source>
        <dbReference type="ARBA" id="ARBA00022692"/>
    </source>
</evidence>
<dbReference type="WBParaSite" id="scaffold5645_cov270.g9802">
    <property type="protein sequence ID" value="scaffold5645_cov270.g9802"/>
    <property type="gene ID" value="scaffold5645_cov270.g9802"/>
</dbReference>
<dbReference type="Pfam" id="PF14857">
    <property type="entry name" value="TMEM151"/>
    <property type="match status" value="3"/>
</dbReference>
<dbReference type="Proteomes" id="UP000887561">
    <property type="component" value="Unplaced"/>
</dbReference>
<dbReference type="AlphaFoldDB" id="A0A915MUF8"/>
<keyword evidence="5" id="KW-0472">Membrane</keyword>
<dbReference type="PANTHER" id="PTHR31893">
    <property type="entry name" value="TRANSMEMBRANE PROTEIN 151 HOMOLOG"/>
    <property type="match status" value="1"/>
</dbReference>
<proteinExistence type="inferred from homology"/>
<protein>
    <submittedName>
        <fullName evidence="7">Bestrophin homolog</fullName>
    </submittedName>
</protein>
<comment type="similarity">
    <text evidence="2">Belongs to the TMEM151 family.</text>
</comment>